<dbReference type="OrthoDB" id="6086702at2"/>
<dbReference type="SUPFAM" id="SSF88713">
    <property type="entry name" value="Glycoside hydrolase/deacetylase"/>
    <property type="match status" value="1"/>
</dbReference>
<evidence type="ECO:0008006" key="3">
    <source>
        <dbReference type="Google" id="ProtNLM"/>
    </source>
</evidence>
<evidence type="ECO:0000313" key="2">
    <source>
        <dbReference type="Proteomes" id="UP000317496"/>
    </source>
</evidence>
<name>A0A516H6R1_9PROT</name>
<accession>A0A516H6R1</accession>
<evidence type="ECO:0000313" key="1">
    <source>
        <dbReference type="EMBL" id="QDO99463.1"/>
    </source>
</evidence>
<sequence length="269" mass="28903">MTVGWQALEDELDRWASEGRTACFWWRDDDAVAATPALDRLLGLHRSSGAPLALAIIPAQAESSLAGRLKSEPGIAALQHGYAHHNHAGPPEKKSEFPHKRSLSERLADLRTGHDRLRSLFAPGQLLPVFVPPWNRMAPDCLPVMPGLGYAAVSAFQPRVSYWAAPGLVALNTHIDPIDWHGHDNAAAAERSLAVSCAHLRAMRAGEQHLQPLGLLTHHLRHDETVWAFAAAFLSRTAAHAAVHWLDVGAALKIGAPGGSVAPSVTPAS</sequence>
<dbReference type="CDD" id="cd10928">
    <property type="entry name" value="CE4_u4"/>
    <property type="match status" value="1"/>
</dbReference>
<keyword evidence="2" id="KW-1185">Reference proteome</keyword>
<organism evidence="1 2">
    <name type="scientific">Ferrovibrio terrae</name>
    <dbReference type="NCBI Taxonomy" id="2594003"/>
    <lineage>
        <taxon>Bacteria</taxon>
        <taxon>Pseudomonadati</taxon>
        <taxon>Pseudomonadota</taxon>
        <taxon>Alphaproteobacteria</taxon>
        <taxon>Rhodospirillales</taxon>
        <taxon>Rhodospirillaceae</taxon>
        <taxon>Ferrovibrio</taxon>
    </lineage>
</organism>
<proteinExistence type="predicted"/>
<gene>
    <name evidence="1" type="ORF">FNB15_20270</name>
</gene>
<dbReference type="InterPro" id="IPR011330">
    <property type="entry name" value="Glyco_hydro/deAcase_b/a-brl"/>
</dbReference>
<dbReference type="AlphaFoldDB" id="A0A516H6R1"/>
<dbReference type="RefSeq" id="WP_144258459.1">
    <property type="nucleotide sequence ID" value="NZ_CP041636.1"/>
</dbReference>
<reference evidence="1 2" key="1">
    <citation type="submission" date="2019-07" db="EMBL/GenBank/DDBJ databases">
        <title>Genome sequencing for Ferrovibrio sp. K5.</title>
        <authorList>
            <person name="Park S.-J."/>
        </authorList>
    </citation>
    <scope>NUCLEOTIDE SEQUENCE [LARGE SCALE GENOMIC DNA]</scope>
    <source>
        <strain evidence="1 2">K5</strain>
    </source>
</reference>
<dbReference type="GO" id="GO:0005975">
    <property type="term" value="P:carbohydrate metabolic process"/>
    <property type="evidence" value="ECO:0007669"/>
    <property type="project" value="InterPro"/>
</dbReference>
<dbReference type="Proteomes" id="UP000317496">
    <property type="component" value="Chromosome"/>
</dbReference>
<dbReference type="KEGG" id="fer:FNB15_20270"/>
<protein>
    <recommendedName>
        <fullName evidence="3">Polysaccharide deacetylase</fullName>
    </recommendedName>
</protein>
<dbReference type="InterPro" id="IPR049591">
    <property type="entry name" value="CE4_u4-like"/>
</dbReference>
<dbReference type="EMBL" id="CP041636">
    <property type="protein sequence ID" value="QDO99463.1"/>
    <property type="molecule type" value="Genomic_DNA"/>
</dbReference>